<dbReference type="Pfam" id="PF07993">
    <property type="entry name" value="NAD_binding_4"/>
    <property type="match status" value="1"/>
</dbReference>
<dbReference type="SUPFAM" id="SSF55048">
    <property type="entry name" value="Probable ACP-binding domain of malonyl-CoA ACP transacylase"/>
    <property type="match status" value="1"/>
</dbReference>
<dbReference type="VEuPathDB" id="FungiDB:Afu3g02570"/>
<accession>Q4WFD7</accession>
<dbReference type="Pfam" id="PF00550">
    <property type="entry name" value="PP-binding"/>
    <property type="match status" value="1"/>
</dbReference>
<organism evidence="11 12">
    <name type="scientific">Aspergillus fumigatus (strain ATCC MYA-4609 / CBS 101355 / FGSC A1100 / Af293)</name>
    <name type="common">Neosartorya fumigata</name>
    <dbReference type="NCBI Taxonomy" id="330879"/>
    <lineage>
        <taxon>Eukaryota</taxon>
        <taxon>Fungi</taxon>
        <taxon>Dikarya</taxon>
        <taxon>Ascomycota</taxon>
        <taxon>Pezizomycotina</taxon>
        <taxon>Eurotiomycetes</taxon>
        <taxon>Eurotiomycetidae</taxon>
        <taxon>Eurotiales</taxon>
        <taxon>Aspergillaceae</taxon>
        <taxon>Aspergillus</taxon>
        <taxon>Aspergillus subgen. Fumigati</taxon>
    </lineage>
</organism>
<dbReference type="SMART" id="SM01294">
    <property type="entry name" value="PKS_PP_betabranch"/>
    <property type="match status" value="1"/>
</dbReference>
<dbReference type="InterPro" id="IPR006162">
    <property type="entry name" value="Ppantetheine_attach_site"/>
</dbReference>
<dbReference type="Gene3D" id="3.40.47.10">
    <property type="match status" value="1"/>
</dbReference>
<dbReference type="InterPro" id="IPR049900">
    <property type="entry name" value="PKS_mFAS_DH"/>
</dbReference>
<dbReference type="Gene3D" id="3.30.70.3290">
    <property type="match status" value="1"/>
</dbReference>
<dbReference type="InterPro" id="IPR014043">
    <property type="entry name" value="Acyl_transferase_dom"/>
</dbReference>
<dbReference type="InterPro" id="IPR020806">
    <property type="entry name" value="PKS_PP-bd"/>
</dbReference>
<feature type="domain" description="Ketosynthase family 3 (KS3)" evidence="9">
    <location>
        <begin position="386"/>
        <end position="809"/>
    </location>
</feature>
<keyword evidence="2" id="KW-0596">Phosphopantetheine</keyword>
<dbReference type="InterPro" id="IPR014030">
    <property type="entry name" value="Ketoacyl_synth_N"/>
</dbReference>
<comment type="caution">
    <text evidence="11">The sequence shown here is derived from an EMBL/GenBank/DDBJ whole genome shotgun (WGS) entry which is preliminary data.</text>
</comment>
<dbReference type="GO" id="GO:0004312">
    <property type="term" value="F:fatty acid synthase activity"/>
    <property type="evidence" value="ECO:0000318"/>
    <property type="project" value="GO_Central"/>
</dbReference>
<dbReference type="GeneID" id="3505806"/>
<evidence type="ECO:0000256" key="1">
    <source>
        <dbReference type="ARBA" id="ARBA00005179"/>
    </source>
</evidence>
<dbReference type="CDD" id="cd00833">
    <property type="entry name" value="PKS"/>
    <property type="match status" value="1"/>
</dbReference>
<evidence type="ECO:0000259" key="8">
    <source>
        <dbReference type="PROSITE" id="PS50075"/>
    </source>
</evidence>
<dbReference type="InterPro" id="IPR042104">
    <property type="entry name" value="PKS_dehydratase_sf"/>
</dbReference>
<dbReference type="Gene3D" id="3.10.129.110">
    <property type="entry name" value="Polyketide synthase dehydratase"/>
    <property type="match status" value="1"/>
</dbReference>
<dbReference type="PROSITE" id="PS52004">
    <property type="entry name" value="KS3_2"/>
    <property type="match status" value="1"/>
</dbReference>
<dbReference type="Pfam" id="PF02801">
    <property type="entry name" value="Ketoacyl-synt_C"/>
    <property type="match status" value="1"/>
</dbReference>
<dbReference type="KEGG" id="afm:AFUA_3G02570"/>
<evidence type="ECO:0000313" key="12">
    <source>
        <dbReference type="Proteomes" id="UP000002530"/>
    </source>
</evidence>
<dbReference type="InterPro" id="IPR016039">
    <property type="entry name" value="Thiolase-like"/>
</dbReference>
<dbReference type="Pfam" id="PF00698">
    <property type="entry name" value="Acyl_transf_1"/>
    <property type="match status" value="1"/>
</dbReference>
<dbReference type="PANTHER" id="PTHR43775">
    <property type="entry name" value="FATTY ACID SYNTHASE"/>
    <property type="match status" value="1"/>
</dbReference>
<evidence type="ECO:0000256" key="7">
    <source>
        <dbReference type="SAM" id="MobiDB-lite"/>
    </source>
</evidence>
<sequence>MVAMPPLPMRVFIFGPHFLSFDMDQYLQLRSVLREHSKYSWILETLRELPEWWAKASAALPILQDQGGSQLLTAWADDFNHSNPPSPAPDLGFPLPNIILTPIVAISQLVQYQQYCEQQPHARTSASGGRFETVGFCSGTLAAIAVASSPSVSQLDRYGRVAIRLAMLIGAMVDAVDNTSALGGAVSYSVSWNHPRLREHIDRTIHDHPSGYLSVFYDERRATLTLARRDAETVVRELEGIAGITLTAIGLKGRFHSNEYNADWMESIHRFCDSHPEFQFPDASKMAWRVRFGVDSGNQPTSSSQYLHRAAIEEILLHRCYWYQLVQQLLTELADSPFTLVVLGSDRCLPPSLMPYLRSLVEFAPAVGVSGVVDAHLQSSPRPLQDTDVAVIGMACKLPGANDLGEFWKLLCKPRSQHREVPQERMDMAVFKWRDSPSSTEWKWYGNFIDDYDAFDHRFFKKSPREAASMDPQQRLMLQTAYQAVAQAGHFVQDPSRRTRRVGCYIGVSNVDYENHVACHPANAYSATGTLKSFVAGKVSHFFGWTGPSLTIDTACSGAAVALHQACQGLLTGDCDEALAGGVNILASPLWFQNLAGASFLSPTGACKPFDASADGYCRGEGCGAVYLKRAKAALADGDPIIGIIPGTAVQQNENCTPITVPNSVSLTDLFRRVLDKSQLSPDQISVVEAHGTGTAVGDPAEYTSIQQVLGGPKRPRHNPVNLGSVKGLVGHLECASGIVSVLKILLMLKARTIPPHVGLETINPELAANSESQIEIPLSLRPWQAPFRAALINNYGASGSNASLVVMDAAGYYDQPRANDSSSLKRIPFYISALDDRALQAYCAKFLSYIASCRRSVSLDALAFNLSRQSNRDLGCVLTLGCTSIEDLEKQLREVQAGRRAWRSRVPQRPVILCFGGQTSTFVGLNRDVFISNPLLRMHLDECDRMCRSMALDGIYPEIFQKSPIEDVVKLQLALFALQYACAATWIDCGAPVAAVVGHSFGELTALCIAGVLSLEDTVRLIAGRAGLVRDSWGKDRGGMIAAEGDLPVIKSLLECANHRCGFPEGAGASIACVNGPRSFTLAGPTKAMDAIEAIVSEPAEQPQLGALRMKRLNVSNAFHSTLVQPLTRDLELLGQSLSFYPARIRVERSTECASPPPSTGRYVADHMRNPVYFHQAVQRLAHEYPSAIWLEAGSNSTITNMASRALDNPASSHFQPVNLTNDSSSVTFADVFIKLWDQGLSFVSFWPHHPSQGHRYEMLLLPPYQFELFRHLLPMTPREEQDVQGKVGSASSTKPGSEQDLWSFVGSHNAQSRFQIHMDNSKIQEYVTGHTVAGSAPLCPSTLQLELAIETISSLQPRLMQLQLQPQLRGLDNHNPLCMDPTRKVWLDAEAQDTDGYVWNWKMTSESTRTGLSNDRTLHVSGQIVFVSTEDEQLQAQFSRFERLVDYKQCLALLHNDEADDAILGPRNIYKAFSEVVDYGEVYRGVHKVVGQANRSAGRVVKKYTGSTWLDGPLCDSFCQVAGIFVNCMTDKAANEIRISNRIEQLIRRPQRAASSTPDEFHVLAVHSRPSDRVFLSDVFVFNPENGDLLGVILGIRYQAVNRIALGKALLRLTPGMTHQATDQSALPLPQATATTPMVHDAVPISLNQPCSQKKTAESQHQSVSDRLLMLLSNVTGVDATAIRPDTALADLGIDSLMCMELARDIGAAFQCELKPARLMELVSFSSLLDLLDGQNSSDEDGEPDRLSDDSQDINPLYRTAATTPDESDTEVQSALQSHHAAKMIAHRQSVIEEYVAQYTKDLTAPLPSLPLSPASSSCTDQSTVLVTGATGSLGSHLVAHLLRIPTVSKVICLNRRSGMPAENRQQHAFHSRNIPVDPASASKLYVYETDTSQHMLGLAADEYERLLSTVTHVVHNAWPMTIARPVQGFEAQFRTWRNMIELVRNATIRQSTPRPISIQFISSIATVGMYPLHKGDTVVPETHMTVESTLASGYGDAKLICEKMLENTLQRFPTQFRASVVRLGQVAGSSVTGYWNPVEHLAFLFKSAKTLNILPNLPGELSWCPVNEAAAILTDLLLCPDPVPPVFHVENPVRQPWADMIAALARELDIRIGNIVPFEDWLNRMRNFVGDEAANPAKRVDDFLEEHFVRMACGGVVLDTQQTARLSARFRALKAVDPGMVKLFVEYWRKTGFMN</sequence>
<proteinExistence type="predicted"/>
<dbReference type="InterPro" id="IPR036291">
    <property type="entry name" value="NAD(P)-bd_dom_sf"/>
</dbReference>
<feature type="active site" description="Proton acceptor; for dehydratase activity" evidence="6">
    <location>
        <position position="1332"/>
    </location>
</feature>
<dbReference type="Proteomes" id="UP000002530">
    <property type="component" value="Unassembled WGS sequence"/>
</dbReference>
<gene>
    <name evidence="11" type="ORF">AFUA_3G02570</name>
</gene>
<dbReference type="InterPro" id="IPR014031">
    <property type="entry name" value="Ketoacyl_synth_C"/>
</dbReference>
<evidence type="ECO:0000256" key="3">
    <source>
        <dbReference type="ARBA" id="ARBA00022553"/>
    </source>
</evidence>
<evidence type="ECO:0000256" key="2">
    <source>
        <dbReference type="ARBA" id="ARBA00022450"/>
    </source>
</evidence>
<feature type="region of interest" description="Disordered" evidence="7">
    <location>
        <begin position="1736"/>
        <end position="1757"/>
    </location>
</feature>
<dbReference type="SUPFAM" id="SSF51735">
    <property type="entry name" value="NAD(P)-binding Rossmann-fold domains"/>
    <property type="match status" value="1"/>
</dbReference>
<dbReference type="InterPro" id="IPR016035">
    <property type="entry name" value="Acyl_Trfase/lysoPLipase"/>
</dbReference>
<name>Q4WFD7_ASPFU</name>
<dbReference type="SMART" id="SM00827">
    <property type="entry name" value="PKS_AT"/>
    <property type="match status" value="1"/>
</dbReference>
<dbReference type="InterPro" id="IPR001227">
    <property type="entry name" value="Ac_transferase_dom_sf"/>
</dbReference>
<dbReference type="Gene3D" id="1.10.1200.10">
    <property type="entry name" value="ACP-like"/>
    <property type="match status" value="1"/>
</dbReference>
<protein>
    <submittedName>
        <fullName evidence="11">Polyketide synthase, putative</fullName>
    </submittedName>
</protein>
<dbReference type="Pfam" id="PF00109">
    <property type="entry name" value="ketoacyl-synt"/>
    <property type="match status" value="1"/>
</dbReference>
<feature type="region of interest" description="Disordered" evidence="7">
    <location>
        <begin position="1281"/>
        <end position="1300"/>
    </location>
</feature>
<dbReference type="InterPro" id="IPR050091">
    <property type="entry name" value="PKS_NRPS_Biosynth_Enz"/>
</dbReference>
<evidence type="ECO:0000259" key="9">
    <source>
        <dbReference type="PROSITE" id="PS52004"/>
    </source>
</evidence>
<dbReference type="OrthoDB" id="329835at2759"/>
<dbReference type="SMART" id="SM00823">
    <property type="entry name" value="PKS_PP"/>
    <property type="match status" value="1"/>
</dbReference>
<dbReference type="InterPro" id="IPR032088">
    <property type="entry name" value="SAT"/>
</dbReference>
<dbReference type="PROSITE" id="PS00012">
    <property type="entry name" value="PHOSPHOPANTETHEINE"/>
    <property type="match status" value="1"/>
</dbReference>
<dbReference type="Pfam" id="PF16073">
    <property type="entry name" value="SAT"/>
    <property type="match status" value="1"/>
</dbReference>
<keyword evidence="12" id="KW-1185">Reference proteome</keyword>
<dbReference type="HOGENOM" id="CLU_000022_6_2_1"/>
<dbReference type="EMBL" id="AAHF01000010">
    <property type="protein sequence ID" value="EAL86540.1"/>
    <property type="molecule type" value="Genomic_DNA"/>
</dbReference>
<keyword evidence="4" id="KW-0808">Transferase</keyword>
<dbReference type="GO" id="GO:0006633">
    <property type="term" value="P:fatty acid biosynthetic process"/>
    <property type="evidence" value="ECO:0000318"/>
    <property type="project" value="GO_Central"/>
</dbReference>
<feature type="active site" description="Proton donor; for dehydratase activity" evidence="6">
    <location>
        <position position="1518"/>
    </location>
</feature>
<evidence type="ECO:0000259" key="10">
    <source>
        <dbReference type="PROSITE" id="PS52019"/>
    </source>
</evidence>
<evidence type="ECO:0000256" key="4">
    <source>
        <dbReference type="ARBA" id="ARBA00022679"/>
    </source>
</evidence>
<dbReference type="STRING" id="330879.Q4WFD7"/>
<dbReference type="GO" id="GO:0019748">
    <property type="term" value="P:secondary metabolic process"/>
    <property type="evidence" value="ECO:0000303"/>
    <property type="project" value="AspGD"/>
</dbReference>
<dbReference type="InterPro" id="IPR016036">
    <property type="entry name" value="Malonyl_transacylase_ACP-bd"/>
</dbReference>
<dbReference type="SMART" id="SM00825">
    <property type="entry name" value="PKS_KS"/>
    <property type="match status" value="1"/>
</dbReference>
<keyword evidence="3" id="KW-0597">Phosphoprotein</keyword>
<dbReference type="Gene3D" id="3.40.366.10">
    <property type="entry name" value="Malonyl-Coenzyme A Acyl Carrier Protein, domain 2"/>
    <property type="match status" value="2"/>
</dbReference>
<comment type="pathway">
    <text evidence="1">Secondary metabolite biosynthesis.</text>
</comment>
<dbReference type="InterPro" id="IPR013120">
    <property type="entry name" value="FAR_NAD-bd"/>
</dbReference>
<dbReference type="InterPro" id="IPR009081">
    <property type="entry name" value="PP-bd_ACP"/>
</dbReference>
<dbReference type="PROSITE" id="PS50075">
    <property type="entry name" value="CARRIER"/>
    <property type="match status" value="1"/>
</dbReference>
<dbReference type="GO" id="GO:0044550">
    <property type="term" value="P:secondary metabolite biosynthetic process"/>
    <property type="evidence" value="ECO:0000318"/>
    <property type="project" value="GO_Central"/>
</dbReference>
<dbReference type="RefSeq" id="XP_748578.1">
    <property type="nucleotide sequence ID" value="XM_743485.1"/>
</dbReference>
<evidence type="ECO:0000313" key="11">
    <source>
        <dbReference type="EMBL" id="EAL86540.1"/>
    </source>
</evidence>
<feature type="region of interest" description="N-terminal hotdog fold" evidence="6">
    <location>
        <begin position="1300"/>
        <end position="1433"/>
    </location>
</feature>
<feature type="domain" description="PKS/mFAS DH" evidence="10">
    <location>
        <begin position="1300"/>
        <end position="1609"/>
    </location>
</feature>
<evidence type="ECO:0000256" key="5">
    <source>
        <dbReference type="ARBA" id="ARBA00023315"/>
    </source>
</evidence>
<dbReference type="GO" id="GO:0031177">
    <property type="term" value="F:phosphopantetheine binding"/>
    <property type="evidence" value="ECO:0007669"/>
    <property type="project" value="InterPro"/>
</dbReference>
<feature type="region of interest" description="C-terminal hotdog fold" evidence="6">
    <location>
        <begin position="1461"/>
        <end position="1609"/>
    </location>
</feature>
<dbReference type="SUPFAM" id="SSF53901">
    <property type="entry name" value="Thiolase-like"/>
    <property type="match status" value="1"/>
</dbReference>
<evidence type="ECO:0000256" key="6">
    <source>
        <dbReference type="PROSITE-ProRule" id="PRU01363"/>
    </source>
</evidence>
<dbReference type="InParanoid" id="Q4WFD7"/>
<dbReference type="InterPro" id="IPR020841">
    <property type="entry name" value="PKS_Beta-ketoAc_synthase_dom"/>
</dbReference>
<dbReference type="SUPFAM" id="SSF47336">
    <property type="entry name" value="ACP-like"/>
    <property type="match status" value="1"/>
</dbReference>
<keyword evidence="5" id="KW-0012">Acyltransferase</keyword>
<dbReference type="InterPro" id="IPR036736">
    <property type="entry name" value="ACP-like_sf"/>
</dbReference>
<reference evidence="11 12" key="1">
    <citation type="journal article" date="2005" name="Nature">
        <title>Genomic sequence of the pathogenic and allergenic filamentous fungus Aspergillus fumigatus.</title>
        <authorList>
            <person name="Nierman W.C."/>
            <person name="Pain A."/>
            <person name="Anderson M.J."/>
            <person name="Wortman J.R."/>
            <person name="Kim H.S."/>
            <person name="Arroyo J."/>
            <person name="Berriman M."/>
            <person name="Abe K."/>
            <person name="Archer D.B."/>
            <person name="Bermejo C."/>
            <person name="Bennett J."/>
            <person name="Bowyer P."/>
            <person name="Chen D."/>
            <person name="Collins M."/>
            <person name="Coulsen R."/>
            <person name="Davies R."/>
            <person name="Dyer P.S."/>
            <person name="Farman M."/>
            <person name="Fedorova N."/>
            <person name="Fedorova N."/>
            <person name="Feldblyum T.V."/>
            <person name="Fischer R."/>
            <person name="Fosker N."/>
            <person name="Fraser A."/>
            <person name="Garcia J.L."/>
            <person name="Garcia M.J."/>
            <person name="Goble A."/>
            <person name="Goldman G.H."/>
            <person name="Gomi K."/>
            <person name="Griffith-Jones S."/>
            <person name="Gwilliam R."/>
            <person name="Haas B."/>
            <person name="Haas H."/>
            <person name="Harris D."/>
            <person name="Horiuchi H."/>
            <person name="Huang J."/>
            <person name="Humphray S."/>
            <person name="Jimenez J."/>
            <person name="Keller N."/>
            <person name="Khouri H."/>
            <person name="Kitamoto K."/>
            <person name="Kobayashi T."/>
            <person name="Konzack S."/>
            <person name="Kulkarni R."/>
            <person name="Kumagai T."/>
            <person name="Lafon A."/>
            <person name="Latge J.P."/>
            <person name="Li W."/>
            <person name="Lord A."/>
            <person name="Lu C."/>
            <person name="Majoros W.H."/>
            <person name="May G.S."/>
            <person name="Miller B.L."/>
            <person name="Mohamoud Y."/>
            <person name="Molina M."/>
            <person name="Monod M."/>
            <person name="Mouyna I."/>
            <person name="Mulligan S."/>
            <person name="Murphy L."/>
            <person name="O'Neil S."/>
            <person name="Paulsen I."/>
            <person name="Penalva M.A."/>
            <person name="Pertea M."/>
            <person name="Price C."/>
            <person name="Pritchard B.L."/>
            <person name="Quail M.A."/>
            <person name="Rabbinowitsch E."/>
            <person name="Rawlins N."/>
            <person name="Rajandream M.A."/>
            <person name="Reichard U."/>
            <person name="Renauld H."/>
            <person name="Robson G.D."/>
            <person name="Rodriguez de Cordoba S."/>
            <person name="Rodriguez-Pena J.M."/>
            <person name="Ronning C.M."/>
            <person name="Rutter S."/>
            <person name="Salzberg S.L."/>
            <person name="Sanchez M."/>
            <person name="Sanchez-Ferrero J.C."/>
            <person name="Saunders D."/>
            <person name="Seeger K."/>
            <person name="Squares R."/>
            <person name="Squares S."/>
            <person name="Takeuchi M."/>
            <person name="Tekaia F."/>
            <person name="Turner G."/>
            <person name="Vazquez de Aldana C.R."/>
            <person name="Weidman J."/>
            <person name="White O."/>
            <person name="Woodward J."/>
            <person name="Yu J.H."/>
            <person name="Fraser C."/>
            <person name="Galagan J.E."/>
            <person name="Asai K."/>
            <person name="Machida M."/>
            <person name="Hall N."/>
            <person name="Barrell B."/>
            <person name="Denning D.W."/>
        </authorList>
    </citation>
    <scope>NUCLEOTIDE SEQUENCE [LARGE SCALE GENOMIC DNA]</scope>
    <source>
        <strain evidence="11 12">Af293</strain>
    </source>
</reference>
<feature type="domain" description="Carrier" evidence="8">
    <location>
        <begin position="1664"/>
        <end position="1738"/>
    </location>
</feature>
<dbReference type="PROSITE" id="PS52019">
    <property type="entry name" value="PKS_MFAS_DH"/>
    <property type="match status" value="1"/>
</dbReference>
<dbReference type="SUPFAM" id="SSF52151">
    <property type="entry name" value="FabD/lysophospholipase-like"/>
    <property type="match status" value="1"/>
</dbReference>
<dbReference type="PANTHER" id="PTHR43775:SF14">
    <property type="entry name" value="ITERATIVE POLYKETIDE SYNTHASE AFOE-RELATED"/>
    <property type="match status" value="1"/>
</dbReference>
<dbReference type="Gene3D" id="3.40.50.720">
    <property type="entry name" value="NAD(P)-binding Rossmann-like Domain"/>
    <property type="match status" value="1"/>
</dbReference>
<dbReference type="OMA" id="FRINTMI"/>